<evidence type="ECO:0000313" key="2">
    <source>
        <dbReference type="EMBL" id="SHL09406.1"/>
    </source>
</evidence>
<keyword evidence="1" id="KW-0472">Membrane</keyword>
<dbReference type="OrthoDB" id="182122at2"/>
<evidence type="ECO:0000313" key="3">
    <source>
        <dbReference type="Proteomes" id="UP000184016"/>
    </source>
</evidence>
<dbReference type="SUPFAM" id="SSF48452">
    <property type="entry name" value="TPR-like"/>
    <property type="match status" value="1"/>
</dbReference>
<feature type="transmembrane region" description="Helical" evidence="1">
    <location>
        <begin position="36"/>
        <end position="58"/>
    </location>
</feature>
<gene>
    <name evidence="2" type="ORF">SAMN05443507_13717</name>
</gene>
<dbReference type="AlphaFoldDB" id="A0A1M6XU12"/>
<proteinExistence type="predicted"/>
<accession>A0A1M6XU12</accession>
<name>A0A1M6XU12_9BACL</name>
<dbReference type="InterPro" id="IPR011990">
    <property type="entry name" value="TPR-like_helical_dom_sf"/>
</dbReference>
<keyword evidence="1" id="KW-0812">Transmembrane</keyword>
<organism evidence="2 3">
    <name type="scientific">Alicyclobacillus tolerans</name>
    <dbReference type="NCBI Taxonomy" id="90970"/>
    <lineage>
        <taxon>Bacteria</taxon>
        <taxon>Bacillati</taxon>
        <taxon>Bacillota</taxon>
        <taxon>Bacilli</taxon>
        <taxon>Bacillales</taxon>
        <taxon>Alicyclobacillaceae</taxon>
        <taxon>Alicyclobacillus</taxon>
    </lineage>
</organism>
<dbReference type="Gene3D" id="1.25.40.10">
    <property type="entry name" value="Tetratricopeptide repeat domain"/>
    <property type="match status" value="1"/>
</dbReference>
<evidence type="ECO:0000256" key="1">
    <source>
        <dbReference type="SAM" id="Phobius"/>
    </source>
</evidence>
<dbReference type="EMBL" id="FRAF01000037">
    <property type="protein sequence ID" value="SHL09406.1"/>
    <property type="molecule type" value="Genomic_DNA"/>
</dbReference>
<feature type="transmembrane region" description="Helical" evidence="1">
    <location>
        <begin position="7"/>
        <end position="24"/>
    </location>
</feature>
<protein>
    <submittedName>
        <fullName evidence="2">Uncharacterized protein</fullName>
    </submittedName>
</protein>
<reference evidence="3" key="1">
    <citation type="submission" date="2016-11" db="EMBL/GenBank/DDBJ databases">
        <authorList>
            <person name="Varghese N."/>
            <person name="Submissions S."/>
        </authorList>
    </citation>
    <scope>NUCLEOTIDE SEQUENCE [LARGE SCALE GENOMIC DNA]</scope>
    <source>
        <strain evidence="3">USBA-503</strain>
    </source>
</reference>
<dbReference type="Proteomes" id="UP000184016">
    <property type="component" value="Unassembled WGS sequence"/>
</dbReference>
<keyword evidence="3" id="KW-1185">Reference proteome</keyword>
<keyword evidence="1" id="KW-1133">Transmembrane helix</keyword>
<dbReference type="STRING" id="1830138.SAMN05443507_13717"/>
<sequence length="226" mass="26440">MRWMAKLLAIFIVLLAIAGFWIPLFFPHEEMVEPNFLLTVLATTGALGGIAFALYGWYTSREIPRYIEESAKKISEEMWRDLQQTFYRQQEAMQKVMASYSVQDAHQKIDLLEKAIAQDPTVYNAYVALGYVYWYELKDVMKAEECFRKDLAYHPDNVQSMADLAALFASVQEYHAAMRWIREALQHQPALWKDFDTDSRLIRLRETHPKEWAELLAPAKKHTQNL</sequence>